<dbReference type="Pfam" id="PF00583">
    <property type="entry name" value="Acetyltransf_1"/>
    <property type="match status" value="1"/>
</dbReference>
<dbReference type="InterPro" id="IPR050832">
    <property type="entry name" value="Bact_Acetyltransf"/>
</dbReference>
<reference evidence="5 6" key="1">
    <citation type="submission" date="2017-10" db="EMBL/GenBank/DDBJ databases">
        <title>Sequencing the genomes of 1000 actinobacteria strains.</title>
        <authorList>
            <person name="Klenk H.-P."/>
        </authorList>
    </citation>
    <scope>NUCLEOTIDE SEQUENCE [LARGE SCALE GENOMIC DNA]</scope>
    <source>
        <strain evidence="5 6">DSM 21574</strain>
    </source>
</reference>
<dbReference type="PANTHER" id="PTHR43877">
    <property type="entry name" value="AMINOALKYLPHOSPHONATE N-ACETYLTRANSFERASE-RELATED-RELATED"/>
    <property type="match status" value="1"/>
</dbReference>
<feature type="domain" description="N-acetyltransferase" evidence="4">
    <location>
        <begin position="6"/>
        <end position="165"/>
    </location>
</feature>
<keyword evidence="2" id="KW-0012">Acyltransferase</keyword>
<evidence type="ECO:0000259" key="4">
    <source>
        <dbReference type="PROSITE" id="PS51186"/>
    </source>
</evidence>
<organism evidence="5 6">
    <name type="scientific">Flavimobilis soli</name>
    <dbReference type="NCBI Taxonomy" id="442709"/>
    <lineage>
        <taxon>Bacteria</taxon>
        <taxon>Bacillati</taxon>
        <taxon>Actinomycetota</taxon>
        <taxon>Actinomycetes</taxon>
        <taxon>Micrococcales</taxon>
        <taxon>Jonesiaceae</taxon>
        <taxon>Flavimobilis</taxon>
    </lineage>
</organism>
<dbReference type="InterPro" id="IPR000182">
    <property type="entry name" value="GNAT_dom"/>
</dbReference>
<dbReference type="GO" id="GO:0016747">
    <property type="term" value="F:acyltransferase activity, transferring groups other than amino-acyl groups"/>
    <property type="evidence" value="ECO:0007669"/>
    <property type="project" value="InterPro"/>
</dbReference>
<dbReference type="PROSITE" id="PS51186">
    <property type="entry name" value="GNAT"/>
    <property type="match status" value="1"/>
</dbReference>
<keyword evidence="5" id="KW-0687">Ribonucleoprotein</keyword>
<comment type="caution">
    <text evidence="5">The sequence shown here is derived from an EMBL/GenBank/DDBJ whole genome shotgun (WGS) entry which is preliminary data.</text>
</comment>
<keyword evidence="5" id="KW-0689">Ribosomal protein</keyword>
<evidence type="ECO:0000256" key="2">
    <source>
        <dbReference type="ARBA" id="ARBA00023315"/>
    </source>
</evidence>
<dbReference type="PANTHER" id="PTHR43877:SF1">
    <property type="entry name" value="ACETYLTRANSFERASE"/>
    <property type="match status" value="1"/>
</dbReference>
<dbReference type="RefSeq" id="WP_143556551.1">
    <property type="nucleotide sequence ID" value="NZ_PDJH01000001.1"/>
</dbReference>
<sequence>MVRAVIDVRHAGAADLLEVAQLCSAAREETATPSQICSADVEKLRKHLGVLLSVPGGRVLLATHDSNPVGFLLARVIEANVYNDAPVLYIEAVYVDGTFRRRGVGHALLSAAAEIAVGAGAEEVYSVPIPGSRGVQRFLARMGFAPAAAHRVVQTSALLRKLGPEGSLRRPPRALEDLIARRRKARIETQSGPVDLRELRARLGEEPAPARASRGARVAGTGRISHAG</sequence>
<evidence type="ECO:0000313" key="5">
    <source>
        <dbReference type="EMBL" id="PFG35726.1"/>
    </source>
</evidence>
<dbReference type="CDD" id="cd04301">
    <property type="entry name" value="NAT_SF"/>
    <property type="match status" value="1"/>
</dbReference>
<dbReference type="Gene3D" id="3.40.630.30">
    <property type="match status" value="1"/>
</dbReference>
<dbReference type="InterPro" id="IPR016181">
    <property type="entry name" value="Acyl_CoA_acyltransferase"/>
</dbReference>
<proteinExistence type="predicted"/>
<dbReference type="GO" id="GO:0005840">
    <property type="term" value="C:ribosome"/>
    <property type="evidence" value="ECO:0007669"/>
    <property type="project" value="UniProtKB-KW"/>
</dbReference>
<gene>
    <name evidence="5" type="ORF">ATL41_0421</name>
</gene>
<feature type="region of interest" description="Disordered" evidence="3">
    <location>
        <begin position="205"/>
        <end position="228"/>
    </location>
</feature>
<evidence type="ECO:0000313" key="6">
    <source>
        <dbReference type="Proteomes" id="UP000221394"/>
    </source>
</evidence>
<evidence type="ECO:0000256" key="1">
    <source>
        <dbReference type="ARBA" id="ARBA00022679"/>
    </source>
</evidence>
<dbReference type="Proteomes" id="UP000221394">
    <property type="component" value="Unassembled WGS sequence"/>
</dbReference>
<name>A0A2A9EAQ2_9MICO</name>
<evidence type="ECO:0000256" key="3">
    <source>
        <dbReference type="SAM" id="MobiDB-lite"/>
    </source>
</evidence>
<accession>A0A2A9EAQ2</accession>
<dbReference type="SUPFAM" id="SSF55729">
    <property type="entry name" value="Acyl-CoA N-acyltransferases (Nat)"/>
    <property type="match status" value="1"/>
</dbReference>
<dbReference type="EMBL" id="PDJH01000001">
    <property type="protein sequence ID" value="PFG35726.1"/>
    <property type="molecule type" value="Genomic_DNA"/>
</dbReference>
<keyword evidence="1" id="KW-0808">Transferase</keyword>
<dbReference type="AlphaFoldDB" id="A0A2A9EAQ2"/>
<keyword evidence="6" id="KW-1185">Reference proteome</keyword>
<protein>
    <submittedName>
        <fullName evidence="5">Ribosomal protein S18 acetylase RimI-like enzyme</fullName>
    </submittedName>
</protein>
<dbReference type="OrthoDB" id="5192872at2"/>